<dbReference type="InterPro" id="IPR013783">
    <property type="entry name" value="Ig-like_fold"/>
</dbReference>
<evidence type="ECO:0008006" key="6">
    <source>
        <dbReference type="Google" id="ProtNLM"/>
    </source>
</evidence>
<keyword evidence="3" id="KW-0732">Signal</keyword>
<comment type="caution">
    <text evidence="4">The sequence shown here is derived from an EMBL/GenBank/DDBJ whole genome shotgun (WGS) entry which is preliminary data.</text>
</comment>
<dbReference type="Proteomes" id="UP001460270">
    <property type="component" value="Unassembled WGS sequence"/>
</dbReference>
<reference evidence="5" key="1">
    <citation type="submission" date="2024-04" db="EMBL/GenBank/DDBJ databases">
        <title>Salinicola lusitanus LLJ914,a marine bacterium isolated from the Okinawa Trough.</title>
        <authorList>
            <person name="Li J."/>
        </authorList>
    </citation>
    <scope>NUCLEOTIDE SEQUENCE [LARGE SCALE GENOMIC DNA]</scope>
</reference>
<evidence type="ECO:0000256" key="2">
    <source>
        <dbReference type="SAM" id="Phobius"/>
    </source>
</evidence>
<dbReference type="GO" id="GO:0005886">
    <property type="term" value="C:plasma membrane"/>
    <property type="evidence" value="ECO:0007669"/>
    <property type="project" value="TreeGrafter"/>
</dbReference>
<name>A0AAW0PXU8_9GOBI</name>
<feature type="compositionally biased region" description="Polar residues" evidence="1">
    <location>
        <begin position="387"/>
        <end position="401"/>
    </location>
</feature>
<dbReference type="Gene3D" id="2.60.40.10">
    <property type="entry name" value="Immunoglobulins"/>
    <property type="match status" value="1"/>
</dbReference>
<evidence type="ECO:0000256" key="3">
    <source>
        <dbReference type="SAM" id="SignalP"/>
    </source>
</evidence>
<sequence length="434" mass="48618">MRLLRASLWALLLGLLLRGDFGHAGVEPGSPAGQSTDKLIELKGTLPLAQFVCGFLYLRGVSLSHTTTHFSILVPPLVPPVPAPENVKVQCSDHRPWVSWDHPDPHVEFIVRLDGSGKHFEAKTRDHKFNLSDFVWFNDEQMFEYLIVYVTAMNGSNRSERGQSPSFSYYPSKTVDLKCTLKLPEANLTLGDSGATLTVKNPLHFYKELKNLQNTSHFELYIKNGLQKKEELCQQEICKVVVDLPEDSCVNVTGFIQKQSEYIKVLRQEPVCAAIGGASAELWLVAVLGVVLLLLVIVGVIVASCKTRAWIFPKIPTPKTLVVPNQQSHTVSMPPPENYSIVQITAPEKGLCTEDPEYDEVHAEDQILMQHEDQREDHPEYQDDSETSTQTETVSMHSSGSEGIIVANYERRPQLIDVEMEMDMDGDMVNAYRS</sequence>
<feature type="region of interest" description="Disordered" evidence="1">
    <location>
        <begin position="373"/>
        <end position="405"/>
    </location>
</feature>
<dbReference type="AlphaFoldDB" id="A0AAW0PXU8"/>
<organism evidence="4 5">
    <name type="scientific">Mugilogobius chulae</name>
    <name type="common">yellowstripe goby</name>
    <dbReference type="NCBI Taxonomy" id="88201"/>
    <lineage>
        <taxon>Eukaryota</taxon>
        <taxon>Metazoa</taxon>
        <taxon>Chordata</taxon>
        <taxon>Craniata</taxon>
        <taxon>Vertebrata</taxon>
        <taxon>Euteleostomi</taxon>
        <taxon>Actinopterygii</taxon>
        <taxon>Neopterygii</taxon>
        <taxon>Teleostei</taxon>
        <taxon>Neoteleostei</taxon>
        <taxon>Acanthomorphata</taxon>
        <taxon>Gobiaria</taxon>
        <taxon>Gobiiformes</taxon>
        <taxon>Gobioidei</taxon>
        <taxon>Gobiidae</taxon>
        <taxon>Gobionellinae</taxon>
        <taxon>Mugilogobius</taxon>
    </lineage>
</organism>
<feature type="transmembrane region" description="Helical" evidence="2">
    <location>
        <begin position="282"/>
        <end position="305"/>
    </location>
</feature>
<keyword evidence="2" id="KW-0472">Membrane</keyword>
<evidence type="ECO:0000256" key="1">
    <source>
        <dbReference type="SAM" id="MobiDB-lite"/>
    </source>
</evidence>
<dbReference type="GO" id="GO:0004896">
    <property type="term" value="F:cytokine receptor activity"/>
    <property type="evidence" value="ECO:0007669"/>
    <property type="project" value="TreeGrafter"/>
</dbReference>
<keyword evidence="2" id="KW-1133">Transmembrane helix</keyword>
<accession>A0AAW0PXU8</accession>
<dbReference type="InterPro" id="IPR036116">
    <property type="entry name" value="FN3_sf"/>
</dbReference>
<evidence type="ECO:0000313" key="5">
    <source>
        <dbReference type="Proteomes" id="UP001460270"/>
    </source>
</evidence>
<dbReference type="SUPFAM" id="SSF49265">
    <property type="entry name" value="Fibronectin type III"/>
    <property type="match status" value="1"/>
</dbReference>
<dbReference type="InterPro" id="IPR050650">
    <property type="entry name" value="Type-II_Cytokine-TF_Rcpt"/>
</dbReference>
<feature type="chain" id="PRO_5043586913" description="Fibronectin type-III domain-containing protein" evidence="3">
    <location>
        <begin position="25"/>
        <end position="434"/>
    </location>
</feature>
<feature type="signal peptide" evidence="3">
    <location>
        <begin position="1"/>
        <end position="24"/>
    </location>
</feature>
<dbReference type="EMBL" id="JBBPFD010000004">
    <property type="protein sequence ID" value="KAK7930626.1"/>
    <property type="molecule type" value="Genomic_DNA"/>
</dbReference>
<dbReference type="PANTHER" id="PTHR20859:SF87">
    <property type="entry name" value="CYTOKINE RECEPTOR FAMILY MEMBER B13-RELATED"/>
    <property type="match status" value="1"/>
</dbReference>
<keyword evidence="5" id="KW-1185">Reference proteome</keyword>
<gene>
    <name evidence="4" type="ORF">WMY93_007021</name>
</gene>
<protein>
    <recommendedName>
        <fullName evidence="6">Fibronectin type-III domain-containing protein</fullName>
    </recommendedName>
</protein>
<dbReference type="PANTHER" id="PTHR20859">
    <property type="entry name" value="INTERFERON/INTERLEUKIN RECEPTOR"/>
    <property type="match status" value="1"/>
</dbReference>
<proteinExistence type="predicted"/>
<evidence type="ECO:0000313" key="4">
    <source>
        <dbReference type="EMBL" id="KAK7930626.1"/>
    </source>
</evidence>
<keyword evidence="2" id="KW-0812">Transmembrane</keyword>